<evidence type="ECO:0000313" key="7">
    <source>
        <dbReference type="Proteomes" id="UP000801428"/>
    </source>
</evidence>
<dbReference type="InterPro" id="IPR003265">
    <property type="entry name" value="HhH-GPD_domain"/>
</dbReference>
<evidence type="ECO:0000256" key="3">
    <source>
        <dbReference type="ARBA" id="ARBA00023204"/>
    </source>
</evidence>
<dbReference type="EMBL" id="SWKU01000004">
    <property type="protein sequence ID" value="KAF3007792.1"/>
    <property type="molecule type" value="Genomic_DNA"/>
</dbReference>
<dbReference type="AlphaFoldDB" id="A0A9P4W9U5"/>
<sequence length="348" mass="37590">MSLRRSARNVGKSNGAVTEVTESIYQKASENGTTKAAKPQSTSKDPSTPLPSKRQRRKTAETASPIKSIPFTPTPSGVGLIASSANVSKIQNDHMLDDLASLNQTRPANPLVTNAPVLKSDGDAIVVNGSPSKKRKAEAPPDVGSPLKKGSSTIDTLLKDAETHLIEVDKEFMGQQVSGAAAASIRKKFTALFSDTHPAFPSPAQVLTKDIPTLRTAGLSQRKAEYITGLAEKFASGEFTAEGLVSASDEALIEQLVAVRGLGRWSVEMFACFGLKRMDVFSTGDLGVQRGMAAYVGRDVAKLKNKGGKWKYMSEQEMLSIASKFSPYRSLFMWYMWRIADVETEVLE</sequence>
<feature type="region of interest" description="Disordered" evidence="4">
    <location>
        <begin position="129"/>
        <end position="150"/>
    </location>
</feature>
<dbReference type="PANTHER" id="PTHR43003:SF5">
    <property type="entry name" value="DNA-3-METHYLADENINE GLYCOSYLASE"/>
    <property type="match status" value="1"/>
</dbReference>
<dbReference type="InterPro" id="IPR051912">
    <property type="entry name" value="Alkylbase_DNA_Glycosylase/TA"/>
</dbReference>
<dbReference type="OrthoDB" id="415889at2759"/>
<dbReference type="GO" id="GO:0006307">
    <property type="term" value="P:DNA alkylation repair"/>
    <property type="evidence" value="ECO:0007669"/>
    <property type="project" value="TreeGrafter"/>
</dbReference>
<keyword evidence="2" id="KW-0227">DNA damage</keyword>
<dbReference type="GO" id="GO:0032993">
    <property type="term" value="C:protein-DNA complex"/>
    <property type="evidence" value="ECO:0007669"/>
    <property type="project" value="TreeGrafter"/>
</dbReference>
<dbReference type="Pfam" id="PF00730">
    <property type="entry name" value="HhH-GPD"/>
    <property type="match status" value="1"/>
</dbReference>
<evidence type="ECO:0000256" key="2">
    <source>
        <dbReference type="ARBA" id="ARBA00022763"/>
    </source>
</evidence>
<keyword evidence="7" id="KW-1185">Reference proteome</keyword>
<dbReference type="SUPFAM" id="SSF48150">
    <property type="entry name" value="DNA-glycosylase"/>
    <property type="match status" value="1"/>
</dbReference>
<proteinExistence type="inferred from homology"/>
<dbReference type="SMART" id="SM00478">
    <property type="entry name" value="ENDO3c"/>
    <property type="match status" value="1"/>
</dbReference>
<feature type="compositionally biased region" description="Polar residues" evidence="4">
    <location>
        <begin position="11"/>
        <end position="46"/>
    </location>
</feature>
<name>A0A9P4W9U5_CURKU</name>
<comment type="caution">
    <text evidence="6">The sequence shown here is derived from an EMBL/GenBank/DDBJ whole genome shotgun (WGS) entry which is preliminary data.</text>
</comment>
<evidence type="ECO:0000313" key="6">
    <source>
        <dbReference type="EMBL" id="KAF3007792.1"/>
    </source>
</evidence>
<dbReference type="PANTHER" id="PTHR43003">
    <property type="entry name" value="DNA-3-METHYLADENINE GLYCOSYLASE"/>
    <property type="match status" value="1"/>
</dbReference>
<feature type="domain" description="HhH-GPD" evidence="5">
    <location>
        <begin position="173"/>
        <end position="341"/>
    </location>
</feature>
<keyword evidence="3" id="KW-0234">DNA repair</keyword>
<feature type="region of interest" description="Disordered" evidence="4">
    <location>
        <begin position="1"/>
        <end position="75"/>
    </location>
</feature>
<dbReference type="Proteomes" id="UP000801428">
    <property type="component" value="Unassembled WGS sequence"/>
</dbReference>
<protein>
    <submittedName>
        <fullName evidence="6">3-methyladenine DNA glycosylase</fullName>
    </submittedName>
</protein>
<organism evidence="6 7">
    <name type="scientific">Curvularia kusanoi</name>
    <name type="common">Cochliobolus kusanoi</name>
    <dbReference type="NCBI Taxonomy" id="90978"/>
    <lineage>
        <taxon>Eukaryota</taxon>
        <taxon>Fungi</taxon>
        <taxon>Dikarya</taxon>
        <taxon>Ascomycota</taxon>
        <taxon>Pezizomycotina</taxon>
        <taxon>Dothideomycetes</taxon>
        <taxon>Pleosporomycetidae</taxon>
        <taxon>Pleosporales</taxon>
        <taxon>Pleosporineae</taxon>
        <taxon>Pleosporaceae</taxon>
        <taxon>Curvularia</taxon>
    </lineage>
</organism>
<gene>
    <name evidence="6" type="primary">MAG1</name>
    <name evidence="6" type="ORF">E8E13_010381</name>
</gene>
<comment type="similarity">
    <text evidence="1">Belongs to the alkylbase DNA glycosidase AlkA family.</text>
</comment>
<evidence type="ECO:0000256" key="4">
    <source>
        <dbReference type="SAM" id="MobiDB-lite"/>
    </source>
</evidence>
<dbReference type="FunFam" id="1.10.340.30:FF:000004">
    <property type="entry name" value="DNA-3-methyladenine glycosylase II"/>
    <property type="match status" value="1"/>
</dbReference>
<accession>A0A9P4W9U5</accession>
<dbReference type="GO" id="GO:0043916">
    <property type="term" value="F:DNA-7-methylguanine glycosylase activity"/>
    <property type="evidence" value="ECO:0007669"/>
    <property type="project" value="TreeGrafter"/>
</dbReference>
<dbReference type="GO" id="GO:0006285">
    <property type="term" value="P:base-excision repair, AP site formation"/>
    <property type="evidence" value="ECO:0007669"/>
    <property type="project" value="TreeGrafter"/>
</dbReference>
<dbReference type="CDD" id="cd00056">
    <property type="entry name" value="ENDO3c"/>
    <property type="match status" value="1"/>
</dbReference>
<evidence type="ECO:0000256" key="1">
    <source>
        <dbReference type="ARBA" id="ARBA00010817"/>
    </source>
</evidence>
<dbReference type="InterPro" id="IPR011257">
    <property type="entry name" value="DNA_glycosylase"/>
</dbReference>
<evidence type="ECO:0000259" key="5">
    <source>
        <dbReference type="SMART" id="SM00478"/>
    </source>
</evidence>
<dbReference type="GO" id="GO:0008725">
    <property type="term" value="F:DNA-3-methyladenine glycosylase activity"/>
    <property type="evidence" value="ECO:0007669"/>
    <property type="project" value="TreeGrafter"/>
</dbReference>
<dbReference type="Gene3D" id="1.10.1670.40">
    <property type="match status" value="1"/>
</dbReference>
<dbReference type="GO" id="GO:0032131">
    <property type="term" value="F:alkylated DNA binding"/>
    <property type="evidence" value="ECO:0007669"/>
    <property type="project" value="TreeGrafter"/>
</dbReference>
<dbReference type="GO" id="GO:0005634">
    <property type="term" value="C:nucleus"/>
    <property type="evidence" value="ECO:0007669"/>
    <property type="project" value="TreeGrafter"/>
</dbReference>
<dbReference type="Gene3D" id="1.10.340.30">
    <property type="entry name" value="Hypothetical protein, domain 2"/>
    <property type="match status" value="1"/>
</dbReference>
<reference evidence="6" key="1">
    <citation type="submission" date="2019-04" db="EMBL/GenBank/DDBJ databases">
        <title>Sequencing of skin fungus with MAO and IRED activity.</title>
        <authorList>
            <person name="Marsaioli A.J."/>
            <person name="Bonatto J.M.C."/>
            <person name="Reis Junior O."/>
        </authorList>
    </citation>
    <scope>NUCLEOTIDE SEQUENCE</scope>
    <source>
        <strain evidence="6">30M1</strain>
    </source>
</reference>